<evidence type="ECO:0000313" key="3">
    <source>
        <dbReference type="Proteomes" id="UP000243515"/>
    </source>
</evidence>
<dbReference type="OrthoDB" id="3548913at2759"/>
<keyword evidence="3" id="KW-1185">Reference proteome</keyword>
<proteinExistence type="predicted"/>
<comment type="caution">
    <text evidence="2">The sequence shown here is derived from an EMBL/GenBank/DDBJ whole genome shotgun (WGS) entry which is preliminary data.</text>
</comment>
<organism evidence="2 3">
    <name type="scientific">Elaphomyces granulatus</name>
    <dbReference type="NCBI Taxonomy" id="519963"/>
    <lineage>
        <taxon>Eukaryota</taxon>
        <taxon>Fungi</taxon>
        <taxon>Dikarya</taxon>
        <taxon>Ascomycota</taxon>
        <taxon>Pezizomycotina</taxon>
        <taxon>Eurotiomycetes</taxon>
        <taxon>Eurotiomycetidae</taxon>
        <taxon>Eurotiales</taxon>
        <taxon>Elaphomycetaceae</taxon>
        <taxon>Elaphomyces</taxon>
    </lineage>
</organism>
<feature type="region of interest" description="Disordered" evidence="1">
    <location>
        <begin position="1165"/>
        <end position="1196"/>
    </location>
</feature>
<name>A0A232M515_9EURO</name>
<feature type="region of interest" description="Disordered" evidence="1">
    <location>
        <begin position="166"/>
        <end position="187"/>
    </location>
</feature>
<protein>
    <submittedName>
        <fullName evidence="2">Uncharacterized protein</fullName>
    </submittedName>
</protein>
<reference evidence="2 3" key="1">
    <citation type="journal article" date="2015" name="Environ. Microbiol.">
        <title>Metagenome sequence of Elaphomyces granulatus from sporocarp tissue reveals Ascomycota ectomycorrhizal fingerprints of genome expansion and a Proteobacteria-rich microbiome.</title>
        <authorList>
            <person name="Quandt C.A."/>
            <person name="Kohler A."/>
            <person name="Hesse C.N."/>
            <person name="Sharpton T.J."/>
            <person name="Martin F."/>
            <person name="Spatafora J.W."/>
        </authorList>
    </citation>
    <scope>NUCLEOTIDE SEQUENCE [LARGE SCALE GENOMIC DNA]</scope>
    <source>
        <strain evidence="2 3">OSC145934</strain>
    </source>
</reference>
<dbReference type="PANTHER" id="PTHR42064">
    <property type="entry name" value="YALI0F28677P"/>
    <property type="match status" value="1"/>
</dbReference>
<feature type="region of interest" description="Disordered" evidence="1">
    <location>
        <begin position="33"/>
        <end position="77"/>
    </location>
</feature>
<dbReference type="EMBL" id="NPHW01002444">
    <property type="protein sequence ID" value="OXV11515.1"/>
    <property type="molecule type" value="Genomic_DNA"/>
</dbReference>
<accession>A0A232M515</accession>
<dbReference type="PANTHER" id="PTHR42064:SF1">
    <property type="entry name" value="YALI0F28677P"/>
    <property type="match status" value="1"/>
</dbReference>
<evidence type="ECO:0000313" key="2">
    <source>
        <dbReference type="EMBL" id="OXV11515.1"/>
    </source>
</evidence>
<evidence type="ECO:0000256" key="1">
    <source>
        <dbReference type="SAM" id="MobiDB-lite"/>
    </source>
</evidence>
<sequence length="1507" mass="168563">MIDAQYACLPPALEYVIPISSVPVMRRKVDDARRNDGVSAGVGESTGSRRPESTTPVAVPLPRVDAPRASTTETDSPKVSFEEFAAQHRRRQHADTQRRDLEHRLHAARVFICLSARLMRVSATAQRGLVEAFKHGDKSSFVTIYNAVREIHEFSDSVFRRDIHRQDPLEDSPLSPDPGKSRPLGFTHQLSPKIRTDLLQILSLVRTDSRFLFERISSLHPSQLSALTSSITSIEVGDSAFSAASRFRNQSLFSKRGSSTQSVLFKDHALSLERTDPLSILLFNVFATPLDWNPAEAQLRLDVWSSTCAKLLSHGDLKFYPLVGHVLSYWAVCSDWKAKPKFELYLMDVLQKGAFLLENIQSPIIHNLGAELPDPLRTDAAEEFFEFAVQALFEILDDSDAGLPSAVLEFGNAVLGKLTIPGSHECFQEFIFANWFFSSFLHNALSFPEVFETSPDPPQYPSSFFSYRPPPLTPQFSKVHLKVRQHVDKMLSRLAGLNPSSAPELRYAMDVRSTTSTTHSRTSPAQPSLPVILSSADIITLLNALFPKPQFPSCDSSSTPSCPSMVVNAKRPPQQPQMNRSSRLFEPTCFPGRINTLSGQSPVPGNRSFFSTLSRNADLIRFELSDVGESEGRPALDHPSTEDWVTFFVSVDGKSLRWTSSYEDDSRVHVSLPGDGSEENREALQAAIVKLVESETPYRSVYGPPFRSQQLHRLSLKHRFDGARAACERLSDFVGAHYWWTASKQLDRTTPRLRQPPLDDSRVLGPMLNACTRSLAQSNRVIKDCEGHFVLLNPAIEQMQVMLKGLMTGLAKLRNKMWYMTDVKNSMRYEDAKNVALALKTMVYPASIYKQPGNPRNGMRSLASSFLQKPEMQVMNVMKAPTSQGGPNKLSDEQVELTRKWLTHHGIENFCKGEERIHRFCYEVKSSISKLVGDTMAETPVLWASELFQEERAKFESPTNRGFHGISPSANLRPSSIASEDSIYTPQFLGSGLRPAESLFRPSQHEIPSLVRKSSFQSLSSDKWKTSRNPDGGDASSIWDSPGRATSSSTADSCSTFWSPAHTQAHSATSASSFQSRPPSMLSEAPVIRRNDRHMQGKAAFLDDLRQTLTSLLLSDLGSPVWSCGSETDAWFTNFLNRKIVQAQMDKRAKIQRFLAECDSTSSRRMSRSASTSKYPHHRCQSAGPVLSRGREPPTNYHAQDTTQYSSFAYHSAFRQLIEVFSRHANPFVKLKALRDLRALVLASLNTSSEFRSVAEGNNTGGKANAMDIDRDRTARQSFSEAWSIRSPDEESLQTPTSLSPESIDFDSRQSYSLGPSESQVINAMKSLLREIQPKTLFRDLQFVSTFVPSETLNKTDTGTAFLHFGLAALSLKDDVCDSMVEIADSIVSQELNRRHPYQDMSQRLGSAIDEAAGMWIITAKEGNAVAQRELAILYLTHPEHLPRVTLPLTLPRDTFKAEMMYRRDKDSKTDPQSMCLALHWMQLSANGGDELARNRLREREEFDSIA</sequence>
<gene>
    <name evidence="2" type="ORF">Egran_00727</name>
</gene>
<dbReference type="Proteomes" id="UP000243515">
    <property type="component" value="Unassembled WGS sequence"/>
</dbReference>
<feature type="region of interest" description="Disordered" evidence="1">
    <location>
        <begin position="1021"/>
        <end position="1045"/>
    </location>
</feature>